<dbReference type="AlphaFoldDB" id="A0AAD4S0M7"/>
<protein>
    <submittedName>
        <fullName evidence="2">Uncharacterized protein</fullName>
    </submittedName>
</protein>
<evidence type="ECO:0000313" key="2">
    <source>
        <dbReference type="EMBL" id="KAI3850869.1"/>
    </source>
</evidence>
<feature type="compositionally biased region" description="Basic and acidic residues" evidence="1">
    <location>
        <begin position="52"/>
        <end position="69"/>
    </location>
</feature>
<name>A0AAD4S0M7_9MAGN</name>
<sequence>MCQQTQSNGIVLDDKEYRQRVLEEKQRQTQLFSEQPCTQYILGESKARKKKAYDERKKAERASKKEPVQKVKSTKQVSARHDLQPRKHGERRQI</sequence>
<feature type="region of interest" description="Disordered" evidence="1">
    <location>
        <begin position="43"/>
        <end position="94"/>
    </location>
</feature>
<feature type="compositionally biased region" description="Basic and acidic residues" evidence="1">
    <location>
        <begin position="79"/>
        <end position="94"/>
    </location>
</feature>
<evidence type="ECO:0000256" key="1">
    <source>
        <dbReference type="SAM" id="MobiDB-lite"/>
    </source>
</evidence>
<accession>A0AAD4S0M7</accession>
<keyword evidence="3" id="KW-1185">Reference proteome</keyword>
<proteinExistence type="predicted"/>
<organism evidence="2 3">
    <name type="scientific">Papaver atlanticum</name>
    <dbReference type="NCBI Taxonomy" id="357466"/>
    <lineage>
        <taxon>Eukaryota</taxon>
        <taxon>Viridiplantae</taxon>
        <taxon>Streptophyta</taxon>
        <taxon>Embryophyta</taxon>
        <taxon>Tracheophyta</taxon>
        <taxon>Spermatophyta</taxon>
        <taxon>Magnoliopsida</taxon>
        <taxon>Ranunculales</taxon>
        <taxon>Papaveraceae</taxon>
        <taxon>Papaveroideae</taxon>
        <taxon>Papaver</taxon>
    </lineage>
</organism>
<evidence type="ECO:0000313" key="3">
    <source>
        <dbReference type="Proteomes" id="UP001202328"/>
    </source>
</evidence>
<gene>
    <name evidence="2" type="ORF">MKW98_012862</name>
</gene>
<comment type="caution">
    <text evidence="2">The sequence shown here is derived from an EMBL/GenBank/DDBJ whole genome shotgun (WGS) entry which is preliminary data.</text>
</comment>
<reference evidence="2" key="1">
    <citation type="submission" date="2022-04" db="EMBL/GenBank/DDBJ databases">
        <title>A functionally conserved STORR gene fusion in Papaver species that diverged 16.8 million years ago.</title>
        <authorList>
            <person name="Catania T."/>
        </authorList>
    </citation>
    <scope>NUCLEOTIDE SEQUENCE</scope>
    <source>
        <strain evidence="2">S-188037</strain>
    </source>
</reference>
<dbReference type="EMBL" id="JAJJMB010015988">
    <property type="protein sequence ID" value="KAI3850869.1"/>
    <property type="molecule type" value="Genomic_DNA"/>
</dbReference>
<dbReference type="Proteomes" id="UP001202328">
    <property type="component" value="Unassembled WGS sequence"/>
</dbReference>